<dbReference type="SUPFAM" id="SSF53474">
    <property type="entry name" value="alpha/beta-Hydrolases"/>
    <property type="match status" value="1"/>
</dbReference>
<dbReference type="InterPro" id="IPR019826">
    <property type="entry name" value="Carboxylesterase_B_AS"/>
</dbReference>
<comment type="caution">
    <text evidence="6">The sequence shown here is derived from an EMBL/GenBank/DDBJ whole genome shotgun (WGS) entry which is preliminary data.</text>
</comment>
<keyword evidence="7" id="KW-1185">Reference proteome</keyword>
<dbReference type="PROSITE" id="PS00122">
    <property type="entry name" value="CARBOXYLESTERASE_B_1"/>
    <property type="match status" value="1"/>
</dbReference>
<reference evidence="6 7" key="1">
    <citation type="submission" date="2024-11" db="EMBL/GenBank/DDBJ databases">
        <title>Adaptive evolution of stress response genes in parasites aligns with host niche diversity.</title>
        <authorList>
            <person name="Hahn C."/>
            <person name="Resl P."/>
        </authorList>
    </citation>
    <scope>NUCLEOTIDE SEQUENCE [LARGE SCALE GENOMIC DNA]</scope>
    <source>
        <strain evidence="6">EGGRZ-B1_66</strain>
        <tissue evidence="6">Body</tissue>
    </source>
</reference>
<keyword evidence="3 4" id="KW-0378">Hydrolase</keyword>
<evidence type="ECO:0000256" key="3">
    <source>
        <dbReference type="ARBA" id="ARBA00022801"/>
    </source>
</evidence>
<organism evidence="6 7">
    <name type="scientific">Cichlidogyrus casuarinus</name>
    <dbReference type="NCBI Taxonomy" id="1844966"/>
    <lineage>
        <taxon>Eukaryota</taxon>
        <taxon>Metazoa</taxon>
        <taxon>Spiralia</taxon>
        <taxon>Lophotrochozoa</taxon>
        <taxon>Platyhelminthes</taxon>
        <taxon>Monogenea</taxon>
        <taxon>Monopisthocotylea</taxon>
        <taxon>Dactylogyridea</taxon>
        <taxon>Ancyrocephalidae</taxon>
        <taxon>Cichlidogyrus</taxon>
    </lineage>
</organism>
<dbReference type="PANTHER" id="PTHR43918:SF12">
    <property type="entry name" value="ACETYLCHOLINESTERASE 1"/>
    <property type="match status" value="1"/>
</dbReference>
<evidence type="ECO:0000256" key="4">
    <source>
        <dbReference type="RuleBase" id="RU361235"/>
    </source>
</evidence>
<dbReference type="Proteomes" id="UP001626550">
    <property type="component" value="Unassembled WGS sequence"/>
</dbReference>
<feature type="signal peptide" evidence="4">
    <location>
        <begin position="1"/>
        <end position="20"/>
    </location>
</feature>
<protein>
    <recommendedName>
        <fullName evidence="4">Carboxylic ester hydrolase</fullName>
        <ecNumber evidence="4">3.1.1.-</ecNumber>
    </recommendedName>
</protein>
<proteinExistence type="inferred from homology"/>
<dbReference type="EC" id="3.1.1.-" evidence="4"/>
<dbReference type="InterPro" id="IPR029058">
    <property type="entry name" value="AB_hydrolase_fold"/>
</dbReference>
<comment type="similarity">
    <text evidence="1 4">Belongs to the type-B carboxylesterase/lipase family.</text>
</comment>
<keyword evidence="4" id="KW-0732">Signal</keyword>
<evidence type="ECO:0000256" key="2">
    <source>
        <dbReference type="ARBA" id="ARBA00022487"/>
    </source>
</evidence>
<dbReference type="Gene3D" id="3.40.50.1820">
    <property type="entry name" value="alpha/beta hydrolase"/>
    <property type="match status" value="1"/>
</dbReference>
<accession>A0ABD2PU16</accession>
<dbReference type="InterPro" id="IPR002018">
    <property type="entry name" value="CarbesteraseB"/>
</dbReference>
<evidence type="ECO:0000259" key="5">
    <source>
        <dbReference type="Pfam" id="PF00135"/>
    </source>
</evidence>
<dbReference type="GO" id="GO:0052689">
    <property type="term" value="F:carboxylic ester hydrolase activity"/>
    <property type="evidence" value="ECO:0007669"/>
    <property type="project" value="UniProtKB-KW"/>
</dbReference>
<dbReference type="InterPro" id="IPR050654">
    <property type="entry name" value="AChE-related_enzymes"/>
</dbReference>
<feature type="chain" id="PRO_5044534076" description="Carboxylic ester hydrolase" evidence="4">
    <location>
        <begin position="21"/>
        <end position="278"/>
    </location>
</feature>
<dbReference type="Pfam" id="PF00135">
    <property type="entry name" value="COesterase"/>
    <property type="match status" value="1"/>
</dbReference>
<keyword evidence="2" id="KW-0719">Serine esterase</keyword>
<evidence type="ECO:0000313" key="6">
    <source>
        <dbReference type="EMBL" id="KAL3310967.1"/>
    </source>
</evidence>
<gene>
    <name evidence="6" type="ORF">Ciccas_010458</name>
</gene>
<dbReference type="PANTHER" id="PTHR43918">
    <property type="entry name" value="ACETYLCHOLINESTERASE"/>
    <property type="match status" value="1"/>
</dbReference>
<dbReference type="EMBL" id="JBJKFK010002533">
    <property type="protein sequence ID" value="KAL3310967.1"/>
    <property type="molecule type" value="Genomic_DNA"/>
</dbReference>
<name>A0ABD2PU16_9PLAT</name>
<feature type="domain" description="Carboxylesterase type B" evidence="5">
    <location>
        <begin position="30"/>
        <end position="269"/>
    </location>
</feature>
<evidence type="ECO:0000256" key="1">
    <source>
        <dbReference type="ARBA" id="ARBA00005964"/>
    </source>
</evidence>
<evidence type="ECO:0000313" key="7">
    <source>
        <dbReference type="Proteomes" id="UP001626550"/>
    </source>
</evidence>
<sequence length="278" mass="30667">MHAFDNALWLLTVLLPLHRASVVRQLSDGSRVEGDRVDVSQLNKTVFAFLGIPYARPPVGRLRFADPQKFPPWPGIRQVRTQPNSCYQVESNPYEQKNPMLKMWLANTNRSEDCLYLNIWTSSATANTDKPVLVWIYGGSYSQGTITLEVYDGSVLSAQEDVVVVSMQYRLGFLGNLYLKKTGKLSSQLATGNQALKDQALALEWVRANIAAFGGSPHKVTLMGESAGAASIGLHWISPISNHLFNRAILESGSPFVRWAVDSSDAAHGKALLVSFFV</sequence>
<dbReference type="AlphaFoldDB" id="A0ABD2PU16"/>